<dbReference type="PATRIC" id="fig|87541.4.peg.1533"/>
<protein>
    <submittedName>
        <fullName evidence="1">Uncharacterized protein</fullName>
    </submittedName>
</protein>
<proteinExistence type="predicted"/>
<organism evidence="1 2">
    <name type="scientific">Aerococcus christensenii</name>
    <dbReference type="NCBI Taxonomy" id="87541"/>
    <lineage>
        <taxon>Bacteria</taxon>
        <taxon>Bacillati</taxon>
        <taxon>Bacillota</taxon>
        <taxon>Bacilli</taxon>
        <taxon>Lactobacillales</taxon>
        <taxon>Aerococcaceae</taxon>
        <taxon>Aerococcus</taxon>
    </lineage>
</organism>
<sequence length="128" mass="14679">MKFRESLLVGDHKIIKRYVGDKLVWRELQKIETTTKIDENDVLFNGAPFIFLDQTDLGDARIVKIQVINISGNKVIIDGSEAELVYSFDAASFDTPLIILKKSLSHYGLIRQEKAHVTVWVYLEDKKI</sequence>
<evidence type="ECO:0000313" key="2">
    <source>
        <dbReference type="Proteomes" id="UP000070422"/>
    </source>
</evidence>
<dbReference type="OrthoDB" id="2237771at2"/>
<evidence type="ECO:0000313" key="1">
    <source>
        <dbReference type="EMBL" id="KXB34044.1"/>
    </source>
</evidence>
<dbReference type="EMBL" id="LSCQ01000086">
    <property type="protein sequence ID" value="KXB34044.1"/>
    <property type="molecule type" value="Genomic_DNA"/>
</dbReference>
<accession>A0A133XSY2</accession>
<name>A0A133XSY2_9LACT</name>
<dbReference type="RefSeq" id="WP_060937231.1">
    <property type="nucleotide sequence ID" value="NZ_KQ959328.1"/>
</dbReference>
<comment type="caution">
    <text evidence="1">The sequence shown here is derived from an EMBL/GenBank/DDBJ whole genome shotgun (WGS) entry which is preliminary data.</text>
</comment>
<gene>
    <name evidence="1" type="ORF">HMPREF3187_01546</name>
</gene>
<reference evidence="1 2" key="1">
    <citation type="submission" date="2016-01" db="EMBL/GenBank/DDBJ databases">
        <authorList>
            <person name="Oliw E.H."/>
        </authorList>
    </citation>
    <scope>NUCLEOTIDE SEQUENCE [LARGE SCALE GENOMIC DNA]</scope>
    <source>
        <strain evidence="1 2">KA00635</strain>
    </source>
</reference>
<dbReference type="Proteomes" id="UP000070422">
    <property type="component" value="Unassembled WGS sequence"/>
</dbReference>
<dbReference type="AlphaFoldDB" id="A0A133XSY2"/>